<dbReference type="EMBL" id="JACIEH010000001">
    <property type="protein sequence ID" value="MBB4096604.1"/>
    <property type="molecule type" value="Genomic_DNA"/>
</dbReference>
<dbReference type="InterPro" id="IPR019563">
    <property type="entry name" value="GH97_catalytic"/>
</dbReference>
<dbReference type="InterPro" id="IPR052720">
    <property type="entry name" value="Glycosyl_hydrolase_97"/>
</dbReference>
<evidence type="ECO:0000256" key="3">
    <source>
        <dbReference type="SAM" id="SignalP"/>
    </source>
</evidence>
<dbReference type="Gene3D" id="2.60.40.1180">
    <property type="entry name" value="Golgi alpha-mannosidase II"/>
    <property type="match status" value="1"/>
</dbReference>
<evidence type="ECO:0000259" key="5">
    <source>
        <dbReference type="Pfam" id="PF14508"/>
    </source>
</evidence>
<comment type="caution">
    <text evidence="7">The sequence shown here is derived from an EMBL/GenBank/DDBJ whole genome shotgun (WGS) entry which is preliminary data.</text>
</comment>
<dbReference type="InterPro" id="IPR017853">
    <property type="entry name" value="GH"/>
</dbReference>
<feature type="domain" description="Glycosyl-hydrolase 97 N-terminal" evidence="5">
    <location>
        <begin position="28"/>
        <end position="284"/>
    </location>
</feature>
<evidence type="ECO:0000259" key="6">
    <source>
        <dbReference type="Pfam" id="PF14509"/>
    </source>
</evidence>
<feature type="domain" description="Glycosyl-hydrolase 97 catalytic" evidence="4">
    <location>
        <begin position="302"/>
        <end position="463"/>
    </location>
</feature>
<feature type="domain" description="Glycosyl-hydrolase 97 C-terminal oligomerisation" evidence="6">
    <location>
        <begin position="562"/>
        <end position="650"/>
    </location>
</feature>
<dbReference type="Pfam" id="PF14508">
    <property type="entry name" value="GH97_N"/>
    <property type="match status" value="1"/>
</dbReference>
<dbReference type="GO" id="GO:0030246">
    <property type="term" value="F:carbohydrate binding"/>
    <property type="evidence" value="ECO:0007669"/>
    <property type="project" value="InterPro"/>
</dbReference>
<name>A0A7W6NU41_9SPHN</name>
<evidence type="ECO:0000256" key="2">
    <source>
        <dbReference type="ARBA" id="ARBA00023295"/>
    </source>
</evidence>
<dbReference type="AlphaFoldDB" id="A0A7W6NU41"/>
<dbReference type="Gene3D" id="3.20.20.70">
    <property type="entry name" value="Aldolase class I"/>
    <property type="match status" value="1"/>
</dbReference>
<dbReference type="InterPro" id="IPR013785">
    <property type="entry name" value="Aldolase_TIM"/>
</dbReference>
<protein>
    <submittedName>
        <fullName evidence="7">Alpha-glucosidase</fullName>
        <ecNumber evidence="7">3.2.1.20</ecNumber>
    </submittedName>
</protein>
<dbReference type="InterPro" id="IPR013780">
    <property type="entry name" value="Glyco_hydro_b"/>
</dbReference>
<feature type="signal peptide" evidence="3">
    <location>
        <begin position="1"/>
        <end position="22"/>
    </location>
</feature>
<keyword evidence="2 7" id="KW-0326">Glycosidase</keyword>
<dbReference type="PANTHER" id="PTHR35803">
    <property type="entry name" value="GLUCAN 1,4-ALPHA-GLUCOSIDASE SUSB-RELATED"/>
    <property type="match status" value="1"/>
</dbReference>
<dbReference type="EC" id="3.2.1.20" evidence="7"/>
<evidence type="ECO:0000256" key="1">
    <source>
        <dbReference type="ARBA" id="ARBA00022801"/>
    </source>
</evidence>
<dbReference type="GO" id="GO:0004558">
    <property type="term" value="F:alpha-1,4-glucosidase activity"/>
    <property type="evidence" value="ECO:0007669"/>
    <property type="project" value="UniProtKB-EC"/>
</dbReference>
<keyword evidence="3" id="KW-0732">Signal</keyword>
<dbReference type="SUPFAM" id="SSF51445">
    <property type="entry name" value="(Trans)glycosidases"/>
    <property type="match status" value="1"/>
</dbReference>
<dbReference type="Pfam" id="PF10566">
    <property type="entry name" value="Glyco_hydro_97"/>
    <property type="match status" value="1"/>
</dbReference>
<dbReference type="Pfam" id="PF14509">
    <property type="entry name" value="GH97_C"/>
    <property type="match status" value="1"/>
</dbReference>
<dbReference type="Proteomes" id="UP000557392">
    <property type="component" value="Unassembled WGS sequence"/>
</dbReference>
<dbReference type="InterPro" id="IPR014718">
    <property type="entry name" value="GH-type_carb-bd"/>
</dbReference>
<dbReference type="Gene3D" id="2.70.98.10">
    <property type="match status" value="1"/>
</dbReference>
<organism evidence="7 8">
    <name type="scientific">Sphingomonas kyeonggiensis</name>
    <dbReference type="NCBI Taxonomy" id="1268553"/>
    <lineage>
        <taxon>Bacteria</taxon>
        <taxon>Pseudomonadati</taxon>
        <taxon>Pseudomonadota</taxon>
        <taxon>Alphaproteobacteria</taxon>
        <taxon>Sphingomonadales</taxon>
        <taxon>Sphingomonadaceae</taxon>
        <taxon>Sphingomonas</taxon>
    </lineage>
</organism>
<dbReference type="RefSeq" id="WP_343057910.1">
    <property type="nucleotide sequence ID" value="NZ_JACIEH010000001.1"/>
</dbReference>
<sequence>MNNWIMTAATCLPIALCTPAMASDAVTLSSPDSRNTVTVTLDAQGRPTYSVTRDGKPILAPSPIGLRLDSGLVGIGMAITGEERATADSRYPLVAGKAAEARDHYNALTLHLAETTGAKRRMDLVLRAYDDGVAFRTVLPVQDATAAALVRGEETEFRFPKAFKCWGFNVGRFDSAHEGEYDPVDTTKIRPHNLFDLPFLCETGAAAFALTEADLLDFSGMYLTARADAGLGLRAKLSPVLDDKRVAVRTHVGAPIVTPWRVVMLADRAGTLNESTLVTNLAAPSRVADTSWIRPGKSTWDWWNGPTVAAVERPGSNTATARAFIDLAAANGLEYATIDEGWYAGAGGGGLVRPGADVTRPGKEFDLEQVVAYAREKGVRLWLWVNWQALDAQMEEALALYSRLGIAGIKVDFMDRDDQGIVNWYAKLLDAAARHKLMVNLHGAYVPRGLNRTYPNFITQEGVLGAEYNKWTYRITAGHNVMLAYTRNLLGPMDYTPGGFRNVSPADFQIRNELPFVQTTRAHGLALYVVYESPLAEVSDSPDTYAANGQGLDFIREVPTRWDETRFLAGEVGEYIAIARRKGERWYVGVLNGDAAHKVTLPLAQLGGTHYRARIWADGAKPDAVAFSERQVGGSLTLQLPATGGATLTLDPAPAKR</sequence>
<keyword evidence="1 7" id="KW-0378">Hydrolase</keyword>
<keyword evidence="8" id="KW-1185">Reference proteome</keyword>
<gene>
    <name evidence="7" type="ORF">GGR46_000137</name>
</gene>
<dbReference type="InterPro" id="IPR029483">
    <property type="entry name" value="GH97_C"/>
</dbReference>
<evidence type="ECO:0000259" key="4">
    <source>
        <dbReference type="Pfam" id="PF10566"/>
    </source>
</evidence>
<proteinExistence type="predicted"/>
<evidence type="ECO:0000313" key="8">
    <source>
        <dbReference type="Proteomes" id="UP000557392"/>
    </source>
</evidence>
<dbReference type="InterPro" id="IPR029486">
    <property type="entry name" value="GH97_N"/>
</dbReference>
<dbReference type="PANTHER" id="PTHR35803:SF2">
    <property type="entry name" value="RETAINING ALPHA-GALACTOSIDASE"/>
    <property type="match status" value="1"/>
</dbReference>
<reference evidence="7 8" key="1">
    <citation type="submission" date="2020-08" db="EMBL/GenBank/DDBJ databases">
        <title>Genomic Encyclopedia of Type Strains, Phase IV (KMG-IV): sequencing the most valuable type-strain genomes for metagenomic binning, comparative biology and taxonomic classification.</title>
        <authorList>
            <person name="Goeker M."/>
        </authorList>
    </citation>
    <scope>NUCLEOTIDE SEQUENCE [LARGE SCALE GENOMIC DNA]</scope>
    <source>
        <strain evidence="7 8">DSM 101806</strain>
    </source>
</reference>
<accession>A0A7W6NU41</accession>
<feature type="chain" id="PRO_5031060470" evidence="3">
    <location>
        <begin position="23"/>
        <end position="657"/>
    </location>
</feature>
<evidence type="ECO:0000313" key="7">
    <source>
        <dbReference type="EMBL" id="MBB4096604.1"/>
    </source>
</evidence>